<evidence type="ECO:0000313" key="2">
    <source>
        <dbReference type="EMBL" id="TIC98953.1"/>
    </source>
</evidence>
<organism evidence="2 3">
    <name type="scientific">Colletotrichum higginsianum</name>
    <dbReference type="NCBI Taxonomy" id="80884"/>
    <lineage>
        <taxon>Eukaryota</taxon>
        <taxon>Fungi</taxon>
        <taxon>Dikarya</taxon>
        <taxon>Ascomycota</taxon>
        <taxon>Pezizomycotina</taxon>
        <taxon>Sordariomycetes</taxon>
        <taxon>Hypocreomycetidae</taxon>
        <taxon>Glomerellales</taxon>
        <taxon>Glomerellaceae</taxon>
        <taxon>Colletotrichum</taxon>
        <taxon>Colletotrichum destructivum species complex</taxon>
    </lineage>
</organism>
<accession>A0A4V4NC80</accession>
<dbReference type="SUPFAM" id="SSF51735">
    <property type="entry name" value="NAD(P)-binding Rossmann-fold domains"/>
    <property type="match status" value="1"/>
</dbReference>
<protein>
    <submittedName>
        <fullName evidence="2">Short chain dehydrogenase yanD</fullName>
    </submittedName>
</protein>
<dbReference type="PANTHER" id="PTHR43157">
    <property type="entry name" value="PHOSPHATIDYLINOSITOL-GLYCAN BIOSYNTHESIS CLASS F PROTEIN-RELATED"/>
    <property type="match status" value="1"/>
</dbReference>
<dbReference type="PANTHER" id="PTHR43157:SF35">
    <property type="entry name" value="DEHYDROGENASE_REDUCTASE FAMILY PROTEIN, PUTATIVE-RELATED"/>
    <property type="match status" value="1"/>
</dbReference>
<evidence type="ECO:0000313" key="3">
    <source>
        <dbReference type="Proteomes" id="UP000305883"/>
    </source>
</evidence>
<dbReference type="InterPro" id="IPR002347">
    <property type="entry name" value="SDR_fam"/>
</dbReference>
<comment type="caution">
    <text evidence="2">The sequence shown here is derived from an EMBL/GenBank/DDBJ whole genome shotgun (WGS) entry which is preliminary data.</text>
</comment>
<reference evidence="2 3" key="1">
    <citation type="journal article" date="2019" name="Genome Biol. Evol.">
        <title>Genomic Plasticity Mediated by Transposable Elements in the Plant Pathogenic Fungus Colletotrichum higginsianum.</title>
        <authorList>
            <person name="Tsushima A."/>
            <person name="Gan P."/>
            <person name="Kumakura N."/>
            <person name="Narusaka M."/>
            <person name="Takano Y."/>
            <person name="Narusaka Y."/>
            <person name="Shirasu K."/>
        </authorList>
    </citation>
    <scope>NUCLEOTIDE SEQUENCE [LARGE SCALE GENOMIC DNA]</scope>
    <source>
        <strain evidence="2 3">MAFF305635-RFP</strain>
    </source>
</reference>
<dbReference type="Proteomes" id="UP000305883">
    <property type="component" value="Unassembled WGS sequence"/>
</dbReference>
<evidence type="ECO:0000256" key="1">
    <source>
        <dbReference type="ARBA" id="ARBA00023002"/>
    </source>
</evidence>
<dbReference type="PRINTS" id="PR00081">
    <property type="entry name" value="GDHRDH"/>
</dbReference>
<dbReference type="OrthoDB" id="542013at2759"/>
<dbReference type="GO" id="GO:0016491">
    <property type="term" value="F:oxidoreductase activity"/>
    <property type="evidence" value="ECO:0007669"/>
    <property type="project" value="UniProtKB-KW"/>
</dbReference>
<keyword evidence="1" id="KW-0560">Oxidoreductase</keyword>
<proteinExistence type="predicted"/>
<dbReference type="EMBL" id="MWPZ01000004">
    <property type="protein sequence ID" value="TIC98953.1"/>
    <property type="molecule type" value="Genomic_DNA"/>
</dbReference>
<dbReference type="Gene3D" id="3.40.50.720">
    <property type="entry name" value="NAD(P)-binding Rossmann-like Domain"/>
    <property type="match status" value="1"/>
</dbReference>
<dbReference type="InterPro" id="IPR036291">
    <property type="entry name" value="NAD(P)-bd_dom_sf"/>
</dbReference>
<sequence>MSSGLQAGASSEATFKGFLSRQRTAPKPLPAGLRLAGQTAVVTGSNVGIGLAASRQLLDLGLSHLVMGVRSQAKGDAAAAQLRKDFPGAQVSVWILDMESYDSIRAFVERCASSLPRLDITILNAGLMAATYGVAKATGHELTMQVDYLSTVYLTLLLIPVLKSKKVAGGSSARPPVLSIVGSDMAYTASLKTTDPVLPQFDDAKTYGQIPSYSNAKLLLMFFVAKLAELVDPSDVLINLSNPGMTKGTALGHDSPALVRKIFGVAQYFLARPAEVGASVYLDAALAKGAESHGSFVSDWQIKPFPPIWYTEEGRKIEARLMEETMKELNPVGASLPQKA</sequence>
<gene>
    <name evidence="2" type="ORF">CH35J_006166</name>
</gene>
<dbReference type="Pfam" id="PF00106">
    <property type="entry name" value="adh_short"/>
    <property type="match status" value="1"/>
</dbReference>
<dbReference type="AlphaFoldDB" id="A0A4V4NC80"/>
<name>A0A4V4NC80_9PEZI</name>